<evidence type="ECO:0008006" key="3">
    <source>
        <dbReference type="Google" id="ProtNLM"/>
    </source>
</evidence>
<proteinExistence type="predicted"/>
<organism evidence="1 2">
    <name type="scientific">Sporolactobacillus terrae</name>
    <dbReference type="NCBI Taxonomy" id="269673"/>
    <lineage>
        <taxon>Bacteria</taxon>
        <taxon>Bacillati</taxon>
        <taxon>Bacillota</taxon>
        <taxon>Bacilli</taxon>
        <taxon>Bacillales</taxon>
        <taxon>Sporolactobacillaceae</taxon>
        <taxon>Sporolactobacillus</taxon>
    </lineage>
</organism>
<reference evidence="1 2" key="1">
    <citation type="submission" date="2019-09" db="EMBL/GenBank/DDBJ databases">
        <title>Complete genome sequence of Sporolactobacillus terrae 70-3.</title>
        <authorList>
            <person name="Tanaka N."/>
            <person name="Shiwa Y."/>
            <person name="Fujita N."/>
            <person name="Tanasupawat S."/>
        </authorList>
    </citation>
    <scope>NUCLEOTIDE SEQUENCE [LARGE SCALE GENOMIC DNA]</scope>
    <source>
        <strain evidence="1 2">70-3</strain>
    </source>
</reference>
<protein>
    <recommendedName>
        <fullName evidence="3">DUF2974 domain-containing protein</fullName>
    </recommendedName>
</protein>
<dbReference type="SUPFAM" id="SSF53474">
    <property type="entry name" value="alpha/beta-Hydrolases"/>
    <property type="match status" value="1"/>
</dbReference>
<evidence type="ECO:0000313" key="2">
    <source>
        <dbReference type="Proteomes" id="UP000326951"/>
    </source>
</evidence>
<sequence length="695" mass="77027">MLLTKSKVKQIKKTSDQDLVELAGLHAYKKYDKDKKFIVNRSRYVVKNISYTNINGLDAMTIQNFDTGEYTIVFQGTQVKGKYGMRDMITDIQLLNSAEPEQLKAARTYFDRMNEKYGVKSVCGNSLGGALANAVAVHHKNVRAVTLDPAILPEGMVKTNHKYPNVTNYFTKYDGLTRGELGLNLGDRFPGRIYRINSGVPHFSRAFASNHVGYNGDGPQYIEIGKKDEPGYGKIAIAADEHIVTSIWTGEPLYGGGSGQIKINKANLDTLADALSSQVLERLNRASEYIQNANEIVASEKAQRTRRLAKLQKHFETILEDGFGNSPLFKGMTTGGYMIQSVLDHLRQQLLNVDICVRAIESAIFSPPAKIAKFVLAKHLGLSGLIDQALRSVHELRHHFDQFSRNTSKIVKHDIPHLIADEATGAVDAVADAFYKHEVIVGKNHKKLYRQIEAYRKQVRETGRNFQATDVAIAVGIRSGAAPSHQSAVHSSAVAALESSKYLPYKTKTKALQVGHAKSELMIELQAKLNPIAGTIYGALTTLEGISESISGGLKFAGHAIWYGSLPTMLVAWFTDWDDQINRKIRHAMKPLDDFADTVHALKKGIAYLNAYLPNLTAEYAPFIENAIFKNDRYADVITYNGAAADTLEEMELLFQDIAHQFSGQEAKAITALESQSKKILKNIQQLHCDVQRGA</sequence>
<name>A0A5K7X2S4_9BACL</name>
<evidence type="ECO:0000313" key="1">
    <source>
        <dbReference type="EMBL" id="BBN98236.1"/>
    </source>
</evidence>
<dbReference type="NCBIfam" id="NF047388">
    <property type="entry name" value="SA1320_fam"/>
    <property type="match status" value="1"/>
</dbReference>
<dbReference type="Proteomes" id="UP000326951">
    <property type="component" value="Chromosome"/>
</dbReference>
<dbReference type="EMBL" id="AP021853">
    <property type="protein sequence ID" value="BBN98236.1"/>
    <property type="molecule type" value="Genomic_DNA"/>
</dbReference>
<dbReference type="InterPro" id="IPR029058">
    <property type="entry name" value="AB_hydrolase_fold"/>
</dbReference>
<dbReference type="AlphaFoldDB" id="A0A5K7X2S4"/>
<accession>A0A5K7X2S4</accession>
<gene>
    <name evidence="1" type="ORF">St703_09410</name>
</gene>
<dbReference type="RefSeq" id="WP_152080361.1">
    <property type="nucleotide sequence ID" value="NZ_AP021853.1"/>
</dbReference>